<evidence type="ECO:0000313" key="3">
    <source>
        <dbReference type="EMBL" id="TVM19206.1"/>
    </source>
</evidence>
<dbReference type="RefSeq" id="WP_144301564.1">
    <property type="nucleotide sequence ID" value="NZ_QMIE01000002.1"/>
</dbReference>
<evidence type="ECO:0000256" key="1">
    <source>
        <dbReference type="ARBA" id="ARBA00022857"/>
    </source>
</evidence>
<dbReference type="AlphaFoldDB" id="A0A7M3MHN9"/>
<dbReference type="GO" id="GO:0050062">
    <property type="term" value="F:long-chain-fatty-acyl-CoA reductase activity"/>
    <property type="evidence" value="ECO:0007669"/>
    <property type="project" value="UniProtKB-EC"/>
</dbReference>
<dbReference type="InterPro" id="IPR008670">
    <property type="entry name" value="CoA_reduct_LuxC"/>
</dbReference>
<gene>
    <name evidence="3" type="ORF">DPQ33_02270</name>
</gene>
<comment type="similarity">
    <text evidence="2">Belongs to the LuxC family.</text>
</comment>
<sequence length="468" mass="50382">MSNVLRGYHLPGYKGRLERIDIGPLELEVPILTPDDVRAQIERLARGRETLAMYSVDQLAEIFGRAAAFWQKASDVKSRVATAVSALTGLSVPVVEASITVEQGNSSAADILAALDRELGNRHCLDGFVDDPNLKGMTRAFGSELVAAILTSNVPGLAYLPLVRAMMVKSPLAAKLSSREPVFGPAWMQSVAAIEPPLAETAALLFWSSSDAALEQAMIAPSDTLIVYGGVQSVAHFRETWGASKRIVVHGHKISLAMVGREALADEKSARRLAARLALDVVMFDQRACVSPQICYVETGGNVSTEHFAELAGQELAALESILPASSTNLDAAASLGMERNIAAFQAAQDDGMHVFAGPSHTVVHESTPSFTGVLPARYLRVCPVADLKEVIELCRGKGEFLQNVGLACSRKRAVPLAEMLARAGVSHITSPGSMHKPSMRWKHDGMACFADLVRYTDIEMFDNFTEE</sequence>
<organism evidence="3 4">
    <name type="scientific">Oceanidesulfovibrio indonesiensis</name>
    <dbReference type="NCBI Taxonomy" id="54767"/>
    <lineage>
        <taxon>Bacteria</taxon>
        <taxon>Pseudomonadati</taxon>
        <taxon>Thermodesulfobacteriota</taxon>
        <taxon>Desulfovibrionia</taxon>
        <taxon>Desulfovibrionales</taxon>
        <taxon>Desulfovibrionaceae</taxon>
        <taxon>Oceanidesulfovibrio</taxon>
    </lineage>
</organism>
<comment type="catalytic activity">
    <reaction evidence="2">
        <text>a long-chain fatty aldehyde + NADP(+) + CoA = a long-chain fatty acyl-CoA + NADPH + H(+)</text>
        <dbReference type="Rhea" id="RHEA:15437"/>
        <dbReference type="ChEBI" id="CHEBI:15378"/>
        <dbReference type="ChEBI" id="CHEBI:17176"/>
        <dbReference type="ChEBI" id="CHEBI:57287"/>
        <dbReference type="ChEBI" id="CHEBI:57783"/>
        <dbReference type="ChEBI" id="CHEBI:58349"/>
        <dbReference type="ChEBI" id="CHEBI:83139"/>
        <dbReference type="EC" id="1.2.1.50"/>
    </reaction>
</comment>
<dbReference type="OrthoDB" id="580775at2"/>
<protein>
    <recommendedName>
        <fullName evidence="2">Acyl-CoA reductase</fullName>
        <ecNumber evidence="2">1.2.1.50</ecNumber>
    </recommendedName>
</protein>
<dbReference type="PIRSF" id="PIRSF009414">
    <property type="entry name" value="LuxC"/>
    <property type="match status" value="1"/>
</dbReference>
<dbReference type="SUPFAM" id="SSF53720">
    <property type="entry name" value="ALDH-like"/>
    <property type="match status" value="1"/>
</dbReference>
<dbReference type="GO" id="GO:0008218">
    <property type="term" value="P:bioluminescence"/>
    <property type="evidence" value="ECO:0007669"/>
    <property type="project" value="InterPro"/>
</dbReference>
<dbReference type="InterPro" id="IPR016161">
    <property type="entry name" value="Ald_DH/histidinol_DH"/>
</dbReference>
<reference evidence="3 4" key="1">
    <citation type="submission" date="2018-06" db="EMBL/GenBank/DDBJ databases">
        <title>Complete genome of Desulfovibrio indonesiensis P37SLT.</title>
        <authorList>
            <person name="Crispim J.S."/>
            <person name="Vidigal P.M.P."/>
            <person name="Silva L.C.F."/>
            <person name="Laguardia C.N."/>
            <person name="Araujo L.C."/>
            <person name="Dias R.S."/>
            <person name="Sousa M.P."/>
            <person name="Paula S.O."/>
            <person name="Silva C."/>
        </authorList>
    </citation>
    <scope>NUCLEOTIDE SEQUENCE [LARGE SCALE GENOMIC DNA]</scope>
    <source>
        <strain evidence="3 4">P37SLT</strain>
    </source>
</reference>
<keyword evidence="2" id="KW-0560">Oxidoreductase</keyword>
<name>A0A7M3MHN9_9BACT</name>
<evidence type="ECO:0000256" key="2">
    <source>
        <dbReference type="PIRNR" id="PIRNR009414"/>
    </source>
</evidence>
<comment type="caution">
    <text evidence="3">The sequence shown here is derived from an EMBL/GenBank/DDBJ whole genome shotgun (WGS) entry which is preliminary data.</text>
</comment>
<dbReference type="EC" id="1.2.1.50" evidence="2"/>
<keyword evidence="1 2" id="KW-0521">NADP</keyword>
<dbReference type="Pfam" id="PF05893">
    <property type="entry name" value="LuxC"/>
    <property type="match status" value="1"/>
</dbReference>
<proteinExistence type="inferred from homology"/>
<dbReference type="GO" id="GO:0003995">
    <property type="term" value="F:acyl-CoA dehydrogenase activity"/>
    <property type="evidence" value="ECO:0007669"/>
    <property type="project" value="InterPro"/>
</dbReference>
<keyword evidence="4" id="KW-1185">Reference proteome</keyword>
<dbReference type="Proteomes" id="UP000448292">
    <property type="component" value="Unassembled WGS sequence"/>
</dbReference>
<accession>A0A7M3MHN9</accession>
<evidence type="ECO:0000313" key="4">
    <source>
        <dbReference type="Proteomes" id="UP000448292"/>
    </source>
</evidence>
<dbReference type="EMBL" id="QMIE01000002">
    <property type="protein sequence ID" value="TVM19206.1"/>
    <property type="molecule type" value="Genomic_DNA"/>
</dbReference>